<evidence type="ECO:0008006" key="4">
    <source>
        <dbReference type="Google" id="ProtNLM"/>
    </source>
</evidence>
<keyword evidence="1" id="KW-0732">Signal</keyword>
<reference evidence="2 3" key="1">
    <citation type="submission" date="2022-01" db="EMBL/GenBank/DDBJ databases">
        <title>Whole genome-based taxonomy of the Shewanellaceae.</title>
        <authorList>
            <person name="Martin-Rodriguez A.J."/>
        </authorList>
    </citation>
    <scope>NUCLEOTIDE SEQUENCE [LARGE SCALE GENOMIC DNA]</scope>
    <source>
        <strain evidence="2 3">DSM 17177</strain>
    </source>
</reference>
<proteinExistence type="predicted"/>
<evidence type="ECO:0000313" key="2">
    <source>
        <dbReference type="EMBL" id="MCL1124303.1"/>
    </source>
</evidence>
<feature type="chain" id="PRO_5046191180" description="Lipoprotein" evidence="1">
    <location>
        <begin position="20"/>
        <end position="173"/>
    </location>
</feature>
<comment type="caution">
    <text evidence="2">The sequence shown here is derived from an EMBL/GenBank/DDBJ whole genome shotgun (WGS) entry which is preliminary data.</text>
</comment>
<dbReference type="Proteomes" id="UP001203423">
    <property type="component" value="Unassembled WGS sequence"/>
</dbReference>
<evidence type="ECO:0000256" key="1">
    <source>
        <dbReference type="SAM" id="SignalP"/>
    </source>
</evidence>
<dbReference type="RefSeq" id="WP_248939583.1">
    <property type="nucleotide sequence ID" value="NZ_JAKIKS010000021.1"/>
</dbReference>
<organism evidence="2 3">
    <name type="scientific">Shewanella surugensis</name>
    <dbReference type="NCBI Taxonomy" id="212020"/>
    <lineage>
        <taxon>Bacteria</taxon>
        <taxon>Pseudomonadati</taxon>
        <taxon>Pseudomonadota</taxon>
        <taxon>Gammaproteobacteria</taxon>
        <taxon>Alteromonadales</taxon>
        <taxon>Shewanellaceae</taxon>
        <taxon>Shewanella</taxon>
    </lineage>
</organism>
<protein>
    <recommendedName>
        <fullName evidence="4">Lipoprotein</fullName>
    </recommendedName>
</protein>
<name>A0ABT0L9F7_9GAMM</name>
<evidence type="ECO:0000313" key="3">
    <source>
        <dbReference type="Proteomes" id="UP001203423"/>
    </source>
</evidence>
<dbReference type="PROSITE" id="PS51257">
    <property type="entry name" value="PROKAR_LIPOPROTEIN"/>
    <property type="match status" value="1"/>
</dbReference>
<accession>A0ABT0L9F7</accession>
<dbReference type="EMBL" id="JAKIKS010000021">
    <property type="protein sequence ID" value="MCL1124303.1"/>
    <property type="molecule type" value="Genomic_DNA"/>
</dbReference>
<keyword evidence="3" id="KW-1185">Reference proteome</keyword>
<feature type="signal peptide" evidence="1">
    <location>
        <begin position="1"/>
        <end position="19"/>
    </location>
</feature>
<gene>
    <name evidence="2" type="ORF">L2764_07415</name>
</gene>
<sequence>MIRLLIINFIFLILSGCVAVPSNVDDYAKLQNEKFRSNDKYFAVIFEKVNDEALNVGFFTTPNIAAHYVKPQQAKLRIKVPYDPSKSNLVWAAKFNVENIELEKGKTYFGRVSEENWCIKLELIDSNGQAVAETQYSVVSPYLSLNDLKSKYTMAHVRAVAKVASCDAFNRTL</sequence>